<reference evidence="3" key="1">
    <citation type="submission" date="2016-10" db="EMBL/GenBank/DDBJ databases">
        <authorList>
            <person name="Varghese N."/>
            <person name="Submissions S."/>
        </authorList>
    </citation>
    <scope>NUCLEOTIDE SEQUENCE [LARGE SCALE GENOMIC DNA]</scope>
    <source>
        <strain evidence="3">DSM 25811 / CCM 8410 / LMG 26954 / E90</strain>
    </source>
</reference>
<protein>
    <recommendedName>
        <fullName evidence="4">Lipoprotein</fullName>
    </recommendedName>
</protein>
<name>A0A1G7B8V4_NIADE</name>
<keyword evidence="1" id="KW-0732">Signal</keyword>
<accession>A0A1G7B8V4</accession>
<evidence type="ECO:0008006" key="4">
    <source>
        <dbReference type="Google" id="ProtNLM"/>
    </source>
</evidence>
<feature type="signal peptide" evidence="1">
    <location>
        <begin position="1"/>
        <end position="23"/>
    </location>
</feature>
<sequence>MKKKLLLLPVTAIILMASCNSNADMQTVIDKYCALNAKEQNAPTAPEKAAAAVEKKAYEKEVDEKYFKDNKTYQRIMEGMKKCDEAFSTGTQTTTAASDNDFPAMLPLAYSDAATTAKTYCTLTDQSIAAAKNGTDTELNNIVAAKTIFEKNMEDSYKNNSERRDSIFNLIKPCLDKEVQFRHHHQ</sequence>
<dbReference type="RefSeq" id="WP_143019930.1">
    <property type="nucleotide sequence ID" value="NZ_FMZO01000028.1"/>
</dbReference>
<dbReference type="AlphaFoldDB" id="A0A1G7B8V4"/>
<evidence type="ECO:0000256" key="1">
    <source>
        <dbReference type="SAM" id="SignalP"/>
    </source>
</evidence>
<keyword evidence="3" id="KW-1185">Reference proteome</keyword>
<proteinExistence type="predicted"/>
<feature type="chain" id="PRO_5011477859" description="Lipoprotein" evidence="1">
    <location>
        <begin position="24"/>
        <end position="186"/>
    </location>
</feature>
<organism evidence="2 3">
    <name type="scientific">Niabella drilacis (strain DSM 25811 / CCM 8410 / CCUG 62505 / LMG 26954 / E90)</name>
    <dbReference type="NCBI Taxonomy" id="1285928"/>
    <lineage>
        <taxon>Bacteria</taxon>
        <taxon>Pseudomonadati</taxon>
        <taxon>Bacteroidota</taxon>
        <taxon>Chitinophagia</taxon>
        <taxon>Chitinophagales</taxon>
        <taxon>Chitinophagaceae</taxon>
        <taxon>Niabella</taxon>
    </lineage>
</organism>
<dbReference type="PROSITE" id="PS51257">
    <property type="entry name" value="PROKAR_LIPOPROTEIN"/>
    <property type="match status" value="1"/>
</dbReference>
<evidence type="ECO:0000313" key="3">
    <source>
        <dbReference type="Proteomes" id="UP000198757"/>
    </source>
</evidence>
<dbReference type="Proteomes" id="UP000198757">
    <property type="component" value="Unassembled WGS sequence"/>
</dbReference>
<dbReference type="EMBL" id="FMZO01000028">
    <property type="protein sequence ID" value="SDE23443.1"/>
    <property type="molecule type" value="Genomic_DNA"/>
</dbReference>
<evidence type="ECO:0000313" key="2">
    <source>
        <dbReference type="EMBL" id="SDE23443.1"/>
    </source>
</evidence>
<dbReference type="OrthoDB" id="9834794at2"/>
<dbReference type="STRING" id="1285928.SAMN04487894_12816"/>
<gene>
    <name evidence="2" type="ORF">SAMN04487894_12816</name>
</gene>